<dbReference type="Proteomes" id="UP000186817">
    <property type="component" value="Unassembled WGS sequence"/>
</dbReference>
<organism evidence="1 2">
    <name type="scientific">Symbiodinium microadriaticum</name>
    <name type="common">Dinoflagellate</name>
    <name type="synonym">Zooxanthella microadriatica</name>
    <dbReference type="NCBI Taxonomy" id="2951"/>
    <lineage>
        <taxon>Eukaryota</taxon>
        <taxon>Sar</taxon>
        <taxon>Alveolata</taxon>
        <taxon>Dinophyceae</taxon>
        <taxon>Suessiales</taxon>
        <taxon>Symbiodiniaceae</taxon>
        <taxon>Symbiodinium</taxon>
    </lineage>
</organism>
<comment type="caution">
    <text evidence="1">The sequence shown here is derived from an EMBL/GenBank/DDBJ whole genome shotgun (WGS) entry which is preliminary data.</text>
</comment>
<evidence type="ECO:0000313" key="1">
    <source>
        <dbReference type="EMBL" id="OLQ13743.1"/>
    </source>
</evidence>
<accession>A0A1Q9F262</accession>
<dbReference type="OMA" id="EGRMTIM"/>
<proteinExistence type="predicted"/>
<dbReference type="AlphaFoldDB" id="A0A1Q9F262"/>
<dbReference type="Gene3D" id="3.40.50.300">
    <property type="entry name" value="P-loop containing nucleotide triphosphate hydrolases"/>
    <property type="match status" value="1"/>
</dbReference>
<keyword evidence="2" id="KW-1185">Reference proteome</keyword>
<dbReference type="SUPFAM" id="SSF52540">
    <property type="entry name" value="P-loop containing nucleoside triphosphate hydrolases"/>
    <property type="match status" value="1"/>
</dbReference>
<dbReference type="InterPro" id="IPR027417">
    <property type="entry name" value="P-loop_NTPase"/>
</dbReference>
<name>A0A1Q9F262_SYMMI</name>
<reference evidence="1 2" key="1">
    <citation type="submission" date="2016-02" db="EMBL/GenBank/DDBJ databases">
        <title>Genome analysis of coral dinoflagellate symbionts highlights evolutionary adaptations to a symbiotic lifestyle.</title>
        <authorList>
            <person name="Aranda M."/>
            <person name="Li Y."/>
            <person name="Liew Y.J."/>
            <person name="Baumgarten S."/>
            <person name="Simakov O."/>
            <person name="Wilson M."/>
            <person name="Piel J."/>
            <person name="Ashoor H."/>
            <person name="Bougouffa S."/>
            <person name="Bajic V.B."/>
            <person name="Ryu T."/>
            <person name="Ravasi T."/>
            <person name="Bayer T."/>
            <person name="Micklem G."/>
            <person name="Kim H."/>
            <person name="Bhak J."/>
            <person name="Lajeunesse T.C."/>
            <person name="Voolstra C.R."/>
        </authorList>
    </citation>
    <scope>NUCLEOTIDE SEQUENCE [LARGE SCALE GENOMIC DNA]</scope>
    <source>
        <strain evidence="1 2">CCMP2467</strain>
    </source>
</reference>
<gene>
    <name evidence="1" type="ORF">AK812_SmicGene2232</name>
</gene>
<dbReference type="EMBL" id="LSRX01000024">
    <property type="protein sequence ID" value="OLQ13743.1"/>
    <property type="molecule type" value="Genomic_DNA"/>
</dbReference>
<sequence>MTLEADPEKESQMCWNAVSCTCHCDGHHHDVDGEDAIRFVEGLEELTHIDAALDSDNNRWTLPVGCRLTALFMGPAGTGKTSLWNLLSSKDAFGADGRGHSQTFPAVASVLGGTTVAFPVQRWQSSDGSLCLLDAVGFGKGVPSSEEASKFLASTCLAVARQTLAECLSLLIFLTKYVFEASCLLNLYIVAGGTIKIGGWQFRD</sequence>
<protein>
    <submittedName>
        <fullName evidence="1">Uncharacterized protein</fullName>
    </submittedName>
</protein>
<evidence type="ECO:0000313" key="2">
    <source>
        <dbReference type="Proteomes" id="UP000186817"/>
    </source>
</evidence>